<dbReference type="EC" id="3.6.3.24" evidence="5"/>
<dbReference type="STRING" id="1122247.GCA_000379865_01480"/>
<protein>
    <submittedName>
        <fullName evidence="5">Nickel import ATP-binding protein NikE</fullName>
        <ecNumber evidence="5">3.6.3.24</ecNumber>
    </submittedName>
</protein>
<evidence type="ECO:0000313" key="5">
    <source>
        <dbReference type="EMBL" id="EKF23161.1"/>
    </source>
</evidence>
<dbReference type="PROSITE" id="PS00211">
    <property type="entry name" value="ABC_TRANSPORTER_1"/>
    <property type="match status" value="2"/>
</dbReference>
<evidence type="ECO:0000256" key="4">
    <source>
        <dbReference type="ARBA" id="ARBA00022840"/>
    </source>
</evidence>
<evidence type="ECO:0000256" key="2">
    <source>
        <dbReference type="ARBA" id="ARBA00022448"/>
    </source>
</evidence>
<evidence type="ECO:0000256" key="1">
    <source>
        <dbReference type="ARBA" id="ARBA00005417"/>
    </source>
</evidence>
<dbReference type="InterPro" id="IPR003593">
    <property type="entry name" value="AAA+_ATPase"/>
</dbReference>
<dbReference type="NCBIfam" id="NF008453">
    <property type="entry name" value="PRK11308.1"/>
    <property type="match status" value="2"/>
</dbReference>
<keyword evidence="2" id="KW-0813">Transport</keyword>
<reference evidence="5 6" key="1">
    <citation type="journal article" date="2012" name="J. Bacteriol.">
        <title>Genome sequence of Mycobacterium hassiacum DSM 44199, a rare source of heat-stable mycobacterial proteins.</title>
        <authorList>
            <person name="Tiago I."/>
            <person name="Maranha A."/>
            <person name="Mendes V."/>
            <person name="Alarico S."/>
            <person name="Moynihan P.J."/>
            <person name="Clarke A.J."/>
            <person name="Macedo-Ribeiro S."/>
            <person name="Pereira P.J."/>
            <person name="Empadinhas N."/>
        </authorList>
    </citation>
    <scope>NUCLEOTIDE SEQUENCE [LARGE SCALE GENOMIC DNA]</scope>
    <source>
        <strain evidence="6">DSM 44199 / CIP 105218 / JCM 12690 / 3849</strain>
    </source>
</reference>
<dbReference type="InterPro" id="IPR050319">
    <property type="entry name" value="ABC_transp_ATP-bind"/>
</dbReference>
<dbReference type="GO" id="GO:0015833">
    <property type="term" value="P:peptide transport"/>
    <property type="evidence" value="ECO:0007669"/>
    <property type="project" value="InterPro"/>
</dbReference>
<dbReference type="PROSITE" id="PS50893">
    <property type="entry name" value="ABC_TRANSPORTER_2"/>
    <property type="match status" value="2"/>
</dbReference>
<dbReference type="InterPro" id="IPR003439">
    <property type="entry name" value="ABC_transporter-like_ATP-bd"/>
</dbReference>
<dbReference type="eggNOG" id="COG4172">
    <property type="taxonomic scope" value="Bacteria"/>
</dbReference>
<dbReference type="RefSeq" id="WP_005628608.1">
    <property type="nucleotide sequence ID" value="NZ_AMRA01000079.1"/>
</dbReference>
<gene>
    <name evidence="5" type="ORF">C731_2852</name>
</gene>
<keyword evidence="5" id="KW-0378">Hydrolase</keyword>
<accession>K5BFH7</accession>
<comment type="caution">
    <text evidence="5">The sequence shown here is derived from an EMBL/GenBank/DDBJ whole genome shotgun (WGS) entry which is preliminary data.</text>
</comment>
<dbReference type="GO" id="GO:0055085">
    <property type="term" value="P:transmembrane transport"/>
    <property type="evidence" value="ECO:0007669"/>
    <property type="project" value="UniProtKB-ARBA"/>
</dbReference>
<evidence type="ECO:0000256" key="3">
    <source>
        <dbReference type="ARBA" id="ARBA00022741"/>
    </source>
</evidence>
<dbReference type="Gene3D" id="3.40.50.300">
    <property type="entry name" value="P-loop containing nucleotide triphosphate hydrolases"/>
    <property type="match status" value="2"/>
</dbReference>
<comment type="similarity">
    <text evidence="1">Belongs to the ABC transporter superfamily.</text>
</comment>
<dbReference type="PATRIC" id="fig|1122247.3.peg.2737"/>
<organism evidence="5 6">
    <name type="scientific">Mycolicibacterium hassiacum (strain DSM 44199 / CIP 105218 / JCM 12690 / 3849)</name>
    <name type="common">Mycobacterium hassiacum</name>
    <dbReference type="NCBI Taxonomy" id="1122247"/>
    <lineage>
        <taxon>Bacteria</taxon>
        <taxon>Bacillati</taxon>
        <taxon>Actinomycetota</taxon>
        <taxon>Actinomycetes</taxon>
        <taxon>Mycobacteriales</taxon>
        <taxon>Mycobacteriaceae</taxon>
        <taxon>Mycolicibacterium</taxon>
    </lineage>
</organism>
<dbReference type="InterPro" id="IPR017871">
    <property type="entry name" value="ABC_transporter-like_CS"/>
</dbReference>
<dbReference type="InterPro" id="IPR013563">
    <property type="entry name" value="Oligopep_ABC_C"/>
</dbReference>
<dbReference type="Proteomes" id="UP000006265">
    <property type="component" value="Unassembled WGS sequence"/>
</dbReference>
<dbReference type="EMBL" id="AMRA01000079">
    <property type="protein sequence ID" value="EKF23161.1"/>
    <property type="molecule type" value="Genomic_DNA"/>
</dbReference>
<dbReference type="GO" id="GO:0005524">
    <property type="term" value="F:ATP binding"/>
    <property type="evidence" value="ECO:0007669"/>
    <property type="project" value="UniProtKB-KW"/>
</dbReference>
<proteinExistence type="inferred from homology"/>
<evidence type="ECO:0000313" key="6">
    <source>
        <dbReference type="Proteomes" id="UP000006265"/>
    </source>
</evidence>
<dbReference type="Pfam" id="PF08352">
    <property type="entry name" value="oligo_HPY"/>
    <property type="match status" value="1"/>
</dbReference>
<keyword evidence="6" id="KW-1185">Reference proteome</keyword>
<dbReference type="AlphaFoldDB" id="K5BFH7"/>
<keyword evidence="4 5" id="KW-0067">ATP-binding</keyword>
<dbReference type="PANTHER" id="PTHR43776">
    <property type="entry name" value="TRANSPORT ATP-BINDING PROTEIN"/>
    <property type="match status" value="1"/>
</dbReference>
<dbReference type="SMART" id="SM00382">
    <property type="entry name" value="AAA"/>
    <property type="match status" value="2"/>
</dbReference>
<dbReference type="SUPFAM" id="SSF52540">
    <property type="entry name" value="P-loop containing nucleoside triphosphate hydrolases"/>
    <property type="match status" value="2"/>
</dbReference>
<dbReference type="Pfam" id="PF00005">
    <property type="entry name" value="ABC_tran"/>
    <property type="match status" value="2"/>
</dbReference>
<dbReference type="InterPro" id="IPR027417">
    <property type="entry name" value="P-loop_NTPase"/>
</dbReference>
<dbReference type="CDD" id="cd03257">
    <property type="entry name" value="ABC_NikE_OppD_transporters"/>
    <property type="match status" value="2"/>
</dbReference>
<sequence>MGEPLLEVTDLEVTLGGRRVVESVRFAVEPGRTLAIVGESGSGKSVSLLAATRLLGGRAQVRGRVRFRGRDLLAAADREVRQLLGRDIGFVFQDPQSNLHPFKTIGRQIDEALRVHGVRGRAARRERVHELLDEVGIADPEHAYRHYPAEFSGGMRQRVMIAMAIACSPALLIADEPTTALDASVQADILALLARLQRDHDMAMVFVSHDLAVVHQIADTVTVVRSGRVVESGPVQQIYRRPESAYTRRLLAASRLHSLADAGEARPALRPAAAEPEPVLTVRGLRKSYRARGRRRRVVIDGLDLSVRRGEIVGLVGESGSGKSTVGRIVAGLAYADAGEITLAGTRYPTAVSDGVPPLPAAARRAVQLVFQDPYASLNPRRRVGDSIAEPLRIQRVPEPDIAERVRTAAARAALPAELLGRFPAELSGGQRQRVAIARALVLEPEVIVADEALSSLDVTTQAEIVELFAGLAREQGTGLLFISHDLGVVAAIADRVVVLGPDGVAESGRTAEVFADPRSPYTRRLLAAVPRIEARAS</sequence>
<dbReference type="GO" id="GO:0016887">
    <property type="term" value="F:ATP hydrolysis activity"/>
    <property type="evidence" value="ECO:0007669"/>
    <property type="project" value="InterPro"/>
</dbReference>
<dbReference type="PANTHER" id="PTHR43776:SF7">
    <property type="entry name" value="D,D-DIPEPTIDE TRANSPORT ATP-BINDING PROTEIN DDPF-RELATED"/>
    <property type="match status" value="1"/>
</dbReference>
<dbReference type="OrthoDB" id="9802264at2"/>
<keyword evidence="3" id="KW-0547">Nucleotide-binding</keyword>
<name>K5BFH7_MYCHD</name>